<name>A0A512DP94_9PROT</name>
<evidence type="ECO:0000313" key="4">
    <source>
        <dbReference type="EMBL" id="GEO38305.1"/>
    </source>
</evidence>
<dbReference type="Pfam" id="PF04333">
    <property type="entry name" value="MlaA"/>
    <property type="match status" value="1"/>
</dbReference>
<sequence>MRQLFKHCAHSVAMAAVLLALTTAETHAGRFLDDSDFEEAMSLQQTGPVTAAGPGLTKTVVSADPAATAGNGGDASDSVNDPVEELNRLAHRLNQEVRRFVLEPVSDAYVEATSAPVRTGVANVFSNLREPVWLAGHVLKGDWNAAETTAARFAINTTAGLGGVYDKAKDYGLDPRKATLDEVFCHYGIGPGAYVVLPVLGPSSVRDATGRVLTIMAQYAVLGVMLVPYRIADVTLQYIAVRDDLRSVERQALDAYAAERSVFMQLQKLSCGERLDVESRLFFQ</sequence>
<evidence type="ECO:0000313" key="5">
    <source>
        <dbReference type="Proteomes" id="UP000321523"/>
    </source>
</evidence>
<dbReference type="PANTHER" id="PTHR30035:SF3">
    <property type="entry name" value="INTERMEMBRANE PHOSPHOLIPID TRANSPORT SYSTEM LIPOPROTEIN MLAA"/>
    <property type="match status" value="1"/>
</dbReference>
<dbReference type="EMBL" id="BJYZ01000009">
    <property type="protein sequence ID" value="GEO38305.1"/>
    <property type="molecule type" value="Genomic_DNA"/>
</dbReference>
<dbReference type="PRINTS" id="PR01805">
    <property type="entry name" value="VACJLIPOPROT"/>
</dbReference>
<evidence type="ECO:0000256" key="2">
    <source>
        <dbReference type="ARBA" id="ARBA00022729"/>
    </source>
</evidence>
<comment type="similarity">
    <text evidence="1">Belongs to the MlaA family.</text>
</comment>
<dbReference type="GO" id="GO:0016020">
    <property type="term" value="C:membrane"/>
    <property type="evidence" value="ECO:0007669"/>
    <property type="project" value="InterPro"/>
</dbReference>
<feature type="signal peptide" evidence="3">
    <location>
        <begin position="1"/>
        <end position="28"/>
    </location>
</feature>
<dbReference type="PANTHER" id="PTHR30035">
    <property type="entry name" value="LIPOPROTEIN VACJ-RELATED"/>
    <property type="match status" value="1"/>
</dbReference>
<dbReference type="GO" id="GO:0120010">
    <property type="term" value="P:intermembrane phospholipid transfer"/>
    <property type="evidence" value="ECO:0007669"/>
    <property type="project" value="TreeGrafter"/>
</dbReference>
<organism evidence="4 5">
    <name type="scientific">Skermanella aerolata</name>
    <dbReference type="NCBI Taxonomy" id="393310"/>
    <lineage>
        <taxon>Bacteria</taxon>
        <taxon>Pseudomonadati</taxon>
        <taxon>Pseudomonadota</taxon>
        <taxon>Alphaproteobacteria</taxon>
        <taxon>Rhodospirillales</taxon>
        <taxon>Azospirillaceae</taxon>
        <taxon>Skermanella</taxon>
    </lineage>
</organism>
<reference evidence="4 5" key="1">
    <citation type="submission" date="2019-07" db="EMBL/GenBank/DDBJ databases">
        <title>Whole genome shotgun sequence of Skermanella aerolata NBRC 106429.</title>
        <authorList>
            <person name="Hosoyama A."/>
            <person name="Uohara A."/>
            <person name="Ohji S."/>
            <person name="Ichikawa N."/>
        </authorList>
    </citation>
    <scope>NUCLEOTIDE SEQUENCE [LARGE SCALE GENOMIC DNA]</scope>
    <source>
        <strain evidence="4 5">NBRC 106429</strain>
    </source>
</reference>
<accession>A0A512DP94</accession>
<gene>
    <name evidence="4" type="ORF">SAE02_24530</name>
</gene>
<keyword evidence="5" id="KW-1185">Reference proteome</keyword>
<dbReference type="InterPro" id="IPR007428">
    <property type="entry name" value="MlaA"/>
</dbReference>
<dbReference type="AlphaFoldDB" id="A0A512DP94"/>
<evidence type="ECO:0008006" key="6">
    <source>
        <dbReference type="Google" id="ProtNLM"/>
    </source>
</evidence>
<evidence type="ECO:0000256" key="3">
    <source>
        <dbReference type="SAM" id="SignalP"/>
    </source>
</evidence>
<proteinExistence type="inferred from homology"/>
<evidence type="ECO:0000256" key="1">
    <source>
        <dbReference type="ARBA" id="ARBA00010634"/>
    </source>
</evidence>
<protein>
    <recommendedName>
        <fullName evidence="6">Lipoprotein</fullName>
    </recommendedName>
</protein>
<keyword evidence="2 3" id="KW-0732">Signal</keyword>
<comment type="caution">
    <text evidence="4">The sequence shown here is derived from an EMBL/GenBank/DDBJ whole genome shotgun (WGS) entry which is preliminary data.</text>
</comment>
<feature type="chain" id="PRO_5022162564" description="Lipoprotein" evidence="3">
    <location>
        <begin position="29"/>
        <end position="284"/>
    </location>
</feature>
<dbReference type="Proteomes" id="UP000321523">
    <property type="component" value="Unassembled WGS sequence"/>
</dbReference>